<evidence type="ECO:0000256" key="1">
    <source>
        <dbReference type="ARBA" id="ARBA00022603"/>
    </source>
</evidence>
<evidence type="ECO:0000313" key="5">
    <source>
        <dbReference type="EMBL" id="KAK9105661.1"/>
    </source>
</evidence>
<dbReference type="Proteomes" id="UP001419268">
    <property type="component" value="Unassembled WGS sequence"/>
</dbReference>
<evidence type="ECO:0000313" key="6">
    <source>
        <dbReference type="Proteomes" id="UP001419268"/>
    </source>
</evidence>
<protein>
    <recommendedName>
        <fullName evidence="4">O-methyltransferase C-terminal domain-containing protein</fullName>
    </recommendedName>
</protein>
<dbReference type="Gene3D" id="3.40.50.150">
    <property type="entry name" value="Vaccinia Virus protein VP39"/>
    <property type="match status" value="1"/>
</dbReference>
<keyword evidence="3" id="KW-0949">S-adenosyl-L-methionine</keyword>
<dbReference type="AlphaFoldDB" id="A0AAP0I278"/>
<evidence type="ECO:0000256" key="2">
    <source>
        <dbReference type="ARBA" id="ARBA00022679"/>
    </source>
</evidence>
<dbReference type="InterPro" id="IPR016461">
    <property type="entry name" value="COMT-like"/>
</dbReference>
<evidence type="ECO:0000259" key="4">
    <source>
        <dbReference type="Pfam" id="PF00891"/>
    </source>
</evidence>
<dbReference type="EMBL" id="JBBNAG010000009">
    <property type="protein sequence ID" value="KAK9105661.1"/>
    <property type="molecule type" value="Genomic_DNA"/>
</dbReference>
<organism evidence="5 6">
    <name type="scientific">Stephania cephalantha</name>
    <dbReference type="NCBI Taxonomy" id="152367"/>
    <lineage>
        <taxon>Eukaryota</taxon>
        <taxon>Viridiplantae</taxon>
        <taxon>Streptophyta</taxon>
        <taxon>Embryophyta</taxon>
        <taxon>Tracheophyta</taxon>
        <taxon>Spermatophyta</taxon>
        <taxon>Magnoliopsida</taxon>
        <taxon>Ranunculales</taxon>
        <taxon>Menispermaceae</taxon>
        <taxon>Menispermoideae</taxon>
        <taxon>Cissampelideae</taxon>
        <taxon>Stephania</taxon>
    </lineage>
</organism>
<sequence length="191" mass="21608">MSAARGAARWPARSRWSCRLRAEAPSLFAAPLPSPLSFRSVTLQLLSVTTSRDFALEEPRILQLGRARVNESYRKPTNYVAKHLSRECHTEKSVLHNHEDDVCIKILNKCKEAILRGGSKKGKVILVEIVLDIEDRPELTNIRFGVDLRMVSTGGKERSKKEWADLFYKVGFSRHEIIPIAALESIVVLYP</sequence>
<accession>A0AAP0I278</accession>
<dbReference type="GO" id="GO:0032259">
    <property type="term" value="P:methylation"/>
    <property type="evidence" value="ECO:0007669"/>
    <property type="project" value="UniProtKB-KW"/>
</dbReference>
<proteinExistence type="predicted"/>
<name>A0AAP0I278_9MAGN</name>
<evidence type="ECO:0000256" key="3">
    <source>
        <dbReference type="ARBA" id="ARBA00022691"/>
    </source>
</evidence>
<keyword evidence="6" id="KW-1185">Reference proteome</keyword>
<dbReference type="GO" id="GO:0008171">
    <property type="term" value="F:O-methyltransferase activity"/>
    <property type="evidence" value="ECO:0007669"/>
    <property type="project" value="InterPro"/>
</dbReference>
<feature type="domain" description="O-methyltransferase C-terminal" evidence="4">
    <location>
        <begin position="92"/>
        <end position="173"/>
    </location>
</feature>
<dbReference type="SUPFAM" id="SSF53335">
    <property type="entry name" value="S-adenosyl-L-methionine-dependent methyltransferases"/>
    <property type="match status" value="1"/>
</dbReference>
<reference evidence="5 6" key="1">
    <citation type="submission" date="2024-01" db="EMBL/GenBank/DDBJ databases">
        <title>Genome assemblies of Stephania.</title>
        <authorList>
            <person name="Yang L."/>
        </authorList>
    </citation>
    <scope>NUCLEOTIDE SEQUENCE [LARGE SCALE GENOMIC DNA]</scope>
    <source>
        <strain evidence="5">JXDWG</strain>
        <tissue evidence="5">Leaf</tissue>
    </source>
</reference>
<dbReference type="PANTHER" id="PTHR11746">
    <property type="entry name" value="O-METHYLTRANSFERASE"/>
    <property type="match status" value="1"/>
</dbReference>
<dbReference type="InterPro" id="IPR001077">
    <property type="entry name" value="COMT_C"/>
</dbReference>
<keyword evidence="1" id="KW-0489">Methyltransferase</keyword>
<dbReference type="PROSITE" id="PS51683">
    <property type="entry name" value="SAM_OMT_II"/>
    <property type="match status" value="1"/>
</dbReference>
<dbReference type="InterPro" id="IPR029063">
    <property type="entry name" value="SAM-dependent_MTases_sf"/>
</dbReference>
<gene>
    <name evidence="5" type="ORF">Scep_022505</name>
</gene>
<dbReference type="Pfam" id="PF00891">
    <property type="entry name" value="Methyltransf_2"/>
    <property type="match status" value="1"/>
</dbReference>
<keyword evidence="2" id="KW-0808">Transferase</keyword>
<comment type="caution">
    <text evidence="5">The sequence shown here is derived from an EMBL/GenBank/DDBJ whole genome shotgun (WGS) entry which is preliminary data.</text>
</comment>